<reference evidence="2 3" key="1">
    <citation type="submission" date="2019-07" db="EMBL/GenBank/DDBJ databases">
        <title>Tomitella cavernea sp. nov., an actinomycete isolated from soil.</title>
        <authorList>
            <person name="Cheng J."/>
        </authorList>
    </citation>
    <scope>NUCLEOTIDE SEQUENCE [LARGE SCALE GENOMIC DNA]</scope>
    <source>
        <strain evidence="2 3">HY188</strain>
    </source>
</reference>
<accession>A0A516X374</accession>
<keyword evidence="3" id="KW-1185">Reference proteome</keyword>
<evidence type="ECO:0000313" key="2">
    <source>
        <dbReference type="EMBL" id="QDQ97539.1"/>
    </source>
</evidence>
<protein>
    <submittedName>
        <fullName evidence="2">Uncharacterized protein</fullName>
    </submittedName>
</protein>
<feature type="compositionally biased region" description="Basic and acidic residues" evidence="1">
    <location>
        <begin position="94"/>
        <end position="105"/>
    </location>
</feature>
<gene>
    <name evidence="2" type="ORF">FO059_09610</name>
</gene>
<dbReference type="AlphaFoldDB" id="A0A516X374"/>
<name>A0A516X374_9ACTN</name>
<evidence type="ECO:0000313" key="3">
    <source>
        <dbReference type="Proteomes" id="UP000317344"/>
    </source>
</evidence>
<evidence type="ECO:0000256" key="1">
    <source>
        <dbReference type="SAM" id="MobiDB-lite"/>
    </source>
</evidence>
<feature type="region of interest" description="Disordered" evidence="1">
    <location>
        <begin position="53"/>
        <end position="126"/>
    </location>
</feature>
<feature type="compositionally biased region" description="Polar residues" evidence="1">
    <location>
        <begin position="106"/>
        <end position="126"/>
    </location>
</feature>
<reference evidence="2 3" key="2">
    <citation type="submission" date="2019-07" db="EMBL/GenBank/DDBJ databases">
        <authorList>
            <person name="Huang Y."/>
        </authorList>
    </citation>
    <scope>NUCLEOTIDE SEQUENCE [LARGE SCALE GENOMIC DNA]</scope>
    <source>
        <strain evidence="2 3">HY188</strain>
    </source>
</reference>
<dbReference type="Proteomes" id="UP000317344">
    <property type="component" value="Chromosome"/>
</dbReference>
<proteinExistence type="predicted"/>
<dbReference type="KEGG" id="toy:FO059_09610"/>
<sequence>MLGGHRLRGPGTQQGRGGGAAREDGRGEDGGGGASGDAHGGCSCAGRFCGVPVCSGDDSTIRRNAPRVCPATRRNAGGSRVSPDRWTPGAQPPEEIRGGCHREQLNRTPTSESLDPSASDTGACTR</sequence>
<feature type="region of interest" description="Disordered" evidence="1">
    <location>
        <begin position="1"/>
        <end position="38"/>
    </location>
</feature>
<dbReference type="EMBL" id="CP041765">
    <property type="protein sequence ID" value="QDQ97539.1"/>
    <property type="molecule type" value="Genomic_DNA"/>
</dbReference>
<organism evidence="2 3">
    <name type="scientific">Tomitella fengzijianii</name>
    <dbReference type="NCBI Taxonomy" id="2597660"/>
    <lineage>
        <taxon>Bacteria</taxon>
        <taxon>Bacillati</taxon>
        <taxon>Actinomycetota</taxon>
        <taxon>Actinomycetes</taxon>
        <taxon>Mycobacteriales</taxon>
        <taxon>Tomitella</taxon>
    </lineage>
</organism>